<keyword evidence="2" id="KW-0812">Transmembrane</keyword>
<dbReference type="Pfam" id="PF19700">
    <property type="entry name" value="DUF6198"/>
    <property type="match status" value="1"/>
</dbReference>
<keyword evidence="4" id="KW-1185">Reference proteome</keyword>
<dbReference type="EMBL" id="JAGSMN010000020">
    <property type="protein sequence ID" value="MBR7671642.1"/>
    <property type="molecule type" value="Genomic_DNA"/>
</dbReference>
<evidence type="ECO:0000313" key="3">
    <source>
        <dbReference type="EMBL" id="MBR7671642.1"/>
    </source>
</evidence>
<reference evidence="3" key="1">
    <citation type="submission" date="2021-04" db="EMBL/GenBank/DDBJ databases">
        <title>Sequencing of actinobacteria type strains.</title>
        <authorList>
            <person name="Nguyen G.-S."/>
            <person name="Wentzel A."/>
        </authorList>
    </citation>
    <scope>NUCLEOTIDE SEQUENCE</scope>
    <source>
        <strain evidence="3">DSM 42095</strain>
    </source>
</reference>
<protein>
    <recommendedName>
        <fullName evidence="5">Membrane protein YczE</fullName>
    </recommendedName>
</protein>
<keyword evidence="2" id="KW-1133">Transmembrane helix</keyword>
<keyword evidence="2" id="KW-0472">Membrane</keyword>
<feature type="region of interest" description="Disordered" evidence="1">
    <location>
        <begin position="197"/>
        <end position="216"/>
    </location>
</feature>
<feature type="transmembrane region" description="Helical" evidence="2">
    <location>
        <begin position="77"/>
        <end position="98"/>
    </location>
</feature>
<gene>
    <name evidence="3" type="ORF">KDA82_01030</name>
</gene>
<dbReference type="AlphaFoldDB" id="A0A8T4IK69"/>
<dbReference type="Proteomes" id="UP000675554">
    <property type="component" value="Unassembled WGS sequence"/>
</dbReference>
<evidence type="ECO:0000256" key="1">
    <source>
        <dbReference type="SAM" id="MobiDB-lite"/>
    </source>
</evidence>
<dbReference type="InterPro" id="IPR038750">
    <property type="entry name" value="YczE/YyaS-like"/>
</dbReference>
<feature type="transmembrane region" description="Helical" evidence="2">
    <location>
        <begin position="49"/>
        <end position="70"/>
    </location>
</feature>
<feature type="transmembrane region" description="Helical" evidence="2">
    <location>
        <begin position="104"/>
        <end position="126"/>
    </location>
</feature>
<accession>A0A8T4IK69</accession>
<feature type="transmembrane region" description="Helical" evidence="2">
    <location>
        <begin position="12"/>
        <end position="29"/>
    </location>
</feature>
<proteinExistence type="predicted"/>
<comment type="caution">
    <text evidence="3">The sequence shown here is derived from an EMBL/GenBank/DDBJ whole genome shotgun (WGS) entry which is preliminary data.</text>
</comment>
<organism evidence="3 4">
    <name type="scientific">Streptomyces daliensis</name>
    <dbReference type="NCBI Taxonomy" id="299421"/>
    <lineage>
        <taxon>Bacteria</taxon>
        <taxon>Bacillati</taxon>
        <taxon>Actinomycetota</taxon>
        <taxon>Actinomycetes</taxon>
        <taxon>Kitasatosporales</taxon>
        <taxon>Streptomycetaceae</taxon>
        <taxon>Streptomyces</taxon>
    </lineage>
</organism>
<dbReference type="PANTHER" id="PTHR40078">
    <property type="entry name" value="INTEGRAL MEMBRANE PROTEIN-RELATED"/>
    <property type="match status" value="1"/>
</dbReference>
<evidence type="ECO:0008006" key="5">
    <source>
        <dbReference type="Google" id="ProtNLM"/>
    </source>
</evidence>
<evidence type="ECO:0000313" key="4">
    <source>
        <dbReference type="Proteomes" id="UP000675554"/>
    </source>
</evidence>
<name>A0A8T4IK69_9ACTN</name>
<dbReference type="PANTHER" id="PTHR40078:SF1">
    <property type="entry name" value="INTEGRAL MEMBRANE PROTEIN"/>
    <property type="match status" value="1"/>
</dbReference>
<sequence length="216" mass="22083">MARLDDRPVQRALRIAAGLALYGTSQAVLVKAHLGTDPWTVFTQGLTRVTGFTLGQTTIVVSLALLALWVPLRQRPGLGTAANALMVGPFVDLGIAWIPAPAHWSVRVVFMAMAVLGVAVATGLYVGAGWGPGPRDGLMTGLARHGIPLIAARAGIEVSVLVVGWLLGGSVGVATVVFAGGIGPLVGYTLPRLTLPPGRRGDGGLNGAPPTPGAPR</sequence>
<evidence type="ECO:0000256" key="2">
    <source>
        <dbReference type="SAM" id="Phobius"/>
    </source>
</evidence>